<proteinExistence type="inferred from homology"/>
<dbReference type="Pfam" id="PF14845">
    <property type="entry name" value="Glycohydro_20b2"/>
    <property type="match status" value="1"/>
</dbReference>
<evidence type="ECO:0000256" key="4">
    <source>
        <dbReference type="ARBA" id="ARBA00022729"/>
    </source>
</evidence>
<evidence type="ECO:0000259" key="9">
    <source>
        <dbReference type="Pfam" id="PF14845"/>
    </source>
</evidence>
<dbReference type="InterPro" id="IPR029018">
    <property type="entry name" value="Hex-like_dom2"/>
</dbReference>
<dbReference type="SUPFAM" id="SSF51445">
    <property type="entry name" value="(Trans)glycosidases"/>
    <property type="match status" value="1"/>
</dbReference>
<comment type="similarity">
    <text evidence="2">Belongs to the glycosyl hydrolase 20 family.</text>
</comment>
<keyword evidence="6" id="KW-0325">Glycoprotein</keyword>
<dbReference type="GO" id="GO:0005975">
    <property type="term" value="P:carbohydrate metabolic process"/>
    <property type="evidence" value="ECO:0007669"/>
    <property type="project" value="InterPro"/>
</dbReference>
<dbReference type="EMBL" id="BAABME010005590">
    <property type="protein sequence ID" value="GAA0166058.1"/>
    <property type="molecule type" value="Genomic_DNA"/>
</dbReference>
<evidence type="ECO:0000256" key="5">
    <source>
        <dbReference type="ARBA" id="ARBA00022801"/>
    </source>
</evidence>
<dbReference type="InterPro" id="IPR029019">
    <property type="entry name" value="HEX_eukaryotic_N"/>
</dbReference>
<evidence type="ECO:0000256" key="3">
    <source>
        <dbReference type="ARBA" id="ARBA00012663"/>
    </source>
</evidence>
<evidence type="ECO:0000259" key="8">
    <source>
        <dbReference type="Pfam" id="PF00728"/>
    </source>
</evidence>
<dbReference type="SUPFAM" id="SSF55545">
    <property type="entry name" value="beta-N-acetylhexosaminidase-like domain"/>
    <property type="match status" value="1"/>
</dbReference>
<evidence type="ECO:0000313" key="11">
    <source>
        <dbReference type="Proteomes" id="UP001454036"/>
    </source>
</evidence>
<organism evidence="10 11">
    <name type="scientific">Lithospermum erythrorhizon</name>
    <name type="common">Purple gromwell</name>
    <name type="synonym">Lithospermum officinale var. erythrorhizon</name>
    <dbReference type="NCBI Taxonomy" id="34254"/>
    <lineage>
        <taxon>Eukaryota</taxon>
        <taxon>Viridiplantae</taxon>
        <taxon>Streptophyta</taxon>
        <taxon>Embryophyta</taxon>
        <taxon>Tracheophyta</taxon>
        <taxon>Spermatophyta</taxon>
        <taxon>Magnoliopsida</taxon>
        <taxon>eudicotyledons</taxon>
        <taxon>Gunneridae</taxon>
        <taxon>Pentapetalae</taxon>
        <taxon>asterids</taxon>
        <taxon>lamiids</taxon>
        <taxon>Boraginales</taxon>
        <taxon>Boraginaceae</taxon>
        <taxon>Boraginoideae</taxon>
        <taxon>Lithospermeae</taxon>
        <taxon>Lithospermum</taxon>
    </lineage>
</organism>
<dbReference type="EC" id="3.2.1.52" evidence="3"/>
<evidence type="ECO:0000256" key="7">
    <source>
        <dbReference type="ARBA" id="ARBA00023295"/>
    </source>
</evidence>
<gene>
    <name evidence="10" type="ORF">LIER_21305</name>
</gene>
<dbReference type="GO" id="GO:0030203">
    <property type="term" value="P:glycosaminoglycan metabolic process"/>
    <property type="evidence" value="ECO:0007669"/>
    <property type="project" value="TreeGrafter"/>
</dbReference>
<feature type="domain" description="Glycoside hydrolase family 20 catalytic" evidence="8">
    <location>
        <begin position="176"/>
        <end position="271"/>
    </location>
</feature>
<dbReference type="Proteomes" id="UP001454036">
    <property type="component" value="Unassembled WGS sequence"/>
</dbReference>
<keyword evidence="11" id="KW-1185">Reference proteome</keyword>
<evidence type="ECO:0000256" key="6">
    <source>
        <dbReference type="ARBA" id="ARBA00023180"/>
    </source>
</evidence>
<dbReference type="InterPro" id="IPR015883">
    <property type="entry name" value="Glyco_hydro_20_cat"/>
</dbReference>
<comment type="caution">
    <text evidence="10">The sequence shown here is derived from an EMBL/GenBank/DDBJ whole genome shotgun (WGS) entry which is preliminary data.</text>
</comment>
<dbReference type="AlphaFoldDB" id="A0AAV3QQY2"/>
<feature type="domain" description="Beta-hexosaminidase eukaryotic type N-terminal" evidence="9">
    <location>
        <begin position="37"/>
        <end position="156"/>
    </location>
</feature>
<dbReference type="InterPro" id="IPR017853">
    <property type="entry name" value="GH"/>
</dbReference>
<accession>A0AAV3QQY2</accession>
<dbReference type="PANTHER" id="PTHR22600:SF26">
    <property type="entry name" value="BETA-N-ACETYLHEXOSAMINIDASE"/>
    <property type="match status" value="1"/>
</dbReference>
<keyword evidence="5" id="KW-0378">Hydrolase</keyword>
<dbReference type="Pfam" id="PF00728">
    <property type="entry name" value="Glyco_hydro_20"/>
    <property type="match status" value="1"/>
</dbReference>
<comment type="catalytic activity">
    <reaction evidence="1">
        <text>Hydrolysis of terminal non-reducing N-acetyl-D-hexosamine residues in N-acetyl-beta-D-hexosaminides.</text>
        <dbReference type="EC" id="3.2.1.52"/>
    </reaction>
</comment>
<keyword evidence="4" id="KW-0732">Signal</keyword>
<dbReference type="PRINTS" id="PR00738">
    <property type="entry name" value="GLHYDRLASE20"/>
</dbReference>
<name>A0AAV3QQY2_LITER</name>
<dbReference type="Gene3D" id="3.20.20.80">
    <property type="entry name" value="Glycosidases"/>
    <property type="match status" value="1"/>
</dbReference>
<dbReference type="InterPro" id="IPR025705">
    <property type="entry name" value="Beta_hexosaminidase_sua/sub"/>
</dbReference>
<evidence type="ECO:0000256" key="2">
    <source>
        <dbReference type="ARBA" id="ARBA00006285"/>
    </source>
</evidence>
<reference evidence="10 11" key="1">
    <citation type="submission" date="2024-01" db="EMBL/GenBank/DDBJ databases">
        <title>The complete chloroplast genome sequence of Lithospermum erythrorhizon: insights into the phylogenetic relationship among Boraginaceae species and the maternal lineages of purple gromwells.</title>
        <authorList>
            <person name="Okada T."/>
            <person name="Watanabe K."/>
        </authorList>
    </citation>
    <scope>NUCLEOTIDE SEQUENCE [LARGE SCALE GENOMIC DNA]</scope>
</reference>
<dbReference type="PANTHER" id="PTHR22600">
    <property type="entry name" value="BETA-HEXOSAMINIDASE"/>
    <property type="match status" value="1"/>
</dbReference>
<evidence type="ECO:0000313" key="10">
    <source>
        <dbReference type="EMBL" id="GAA0166058.1"/>
    </source>
</evidence>
<sequence>MSSKDTKDHTFNNPSLSLLLLFVTITQISAVHFPINVWPKPTNFHWPHPSFIPLSPTFKISHPTHHHLSSAVSRYRHIITTEHHHPLLPPATNLTSSSPPLTSLIITITDVTSPLTHGVNESYTLTIPPPLGSTTAYLTAQTAWGAMHGLETFSQLVYNNPPRVAAGVEISDEPIFKHRGVVLDTSRNYYGVEHLLRLIRAMSMNKMNVFHWHITDSHSFPLILPSEPELAGRGAYGEDMKYSVEDVKKIVHFGMEHGVRVLPEIDMPGEYHSSYFILFLVIRFYLGK</sequence>
<dbReference type="GO" id="GO:0016020">
    <property type="term" value="C:membrane"/>
    <property type="evidence" value="ECO:0007669"/>
    <property type="project" value="TreeGrafter"/>
</dbReference>
<dbReference type="Gene3D" id="3.30.379.10">
    <property type="entry name" value="Chitobiase/beta-hexosaminidase domain 2-like"/>
    <property type="match status" value="1"/>
</dbReference>
<keyword evidence="7 10" id="KW-0326">Glycosidase</keyword>
<protein>
    <recommendedName>
        <fullName evidence="3">beta-N-acetylhexosaminidase</fullName>
        <ecNumber evidence="3">3.2.1.52</ecNumber>
    </recommendedName>
</protein>
<dbReference type="GO" id="GO:0004563">
    <property type="term" value="F:beta-N-acetylhexosaminidase activity"/>
    <property type="evidence" value="ECO:0007669"/>
    <property type="project" value="UniProtKB-EC"/>
</dbReference>
<evidence type="ECO:0000256" key="1">
    <source>
        <dbReference type="ARBA" id="ARBA00001231"/>
    </source>
</evidence>